<evidence type="ECO:0000313" key="4">
    <source>
        <dbReference type="Proteomes" id="UP000619838"/>
    </source>
</evidence>
<keyword evidence="1" id="KW-1133">Transmembrane helix</keyword>
<feature type="domain" description="CAAX prenyl protease 2/Lysostaphin resistance protein A-like" evidence="2">
    <location>
        <begin position="7"/>
        <end position="55"/>
    </location>
</feature>
<keyword evidence="3" id="KW-0645">Protease</keyword>
<gene>
    <name evidence="3" type="ORF">INT08_03355</name>
</gene>
<dbReference type="Proteomes" id="UP000619838">
    <property type="component" value="Unassembled WGS sequence"/>
</dbReference>
<proteinExistence type="predicted"/>
<dbReference type="InterPro" id="IPR003675">
    <property type="entry name" value="Rce1/LyrA-like_dom"/>
</dbReference>
<dbReference type="GO" id="GO:0008237">
    <property type="term" value="F:metallopeptidase activity"/>
    <property type="evidence" value="ECO:0007669"/>
    <property type="project" value="UniProtKB-KW"/>
</dbReference>
<organism evidence="3 4">
    <name type="scientific">Prosthecochloris ethylica</name>
    <dbReference type="NCBI Taxonomy" id="2743976"/>
    <lineage>
        <taxon>Bacteria</taxon>
        <taxon>Pseudomonadati</taxon>
        <taxon>Chlorobiota</taxon>
        <taxon>Chlorobiia</taxon>
        <taxon>Chlorobiales</taxon>
        <taxon>Chlorobiaceae</taxon>
        <taxon>Prosthecochloris</taxon>
    </lineage>
</organism>
<name>A0ABR9XQA1_9CHLB</name>
<keyword evidence="1" id="KW-0472">Membrane</keyword>
<dbReference type="EMBL" id="JADGII010000004">
    <property type="protein sequence ID" value="MBF0636222.1"/>
    <property type="molecule type" value="Genomic_DNA"/>
</dbReference>
<comment type="caution">
    <text evidence="3">The sequence shown here is derived from an EMBL/GenBank/DDBJ whole genome shotgun (WGS) entry which is preliminary data.</text>
</comment>
<keyword evidence="4" id="KW-1185">Reference proteome</keyword>
<keyword evidence="3" id="KW-0482">Metalloprotease</keyword>
<reference evidence="3 4" key="1">
    <citation type="journal article" date="2020" name="Microorganisms">
        <title>Simultaneous Genome Sequencing of Prosthecochloris ethylica and Desulfuromonas acetoxidans within a Syntrophic Mixture Reveals Unique Pili and Protein Interactions.</title>
        <authorList>
            <person name="Kyndt J.A."/>
            <person name="Van Beeumen J.J."/>
            <person name="Meyer T.E."/>
        </authorList>
    </citation>
    <scope>NUCLEOTIDE SEQUENCE [LARGE SCALE GENOMIC DNA]</scope>
    <source>
        <strain evidence="3 4">N3</strain>
    </source>
</reference>
<evidence type="ECO:0000259" key="2">
    <source>
        <dbReference type="Pfam" id="PF02517"/>
    </source>
</evidence>
<feature type="transmembrane region" description="Helical" evidence="1">
    <location>
        <begin position="21"/>
        <end position="39"/>
    </location>
</feature>
<accession>A0ABR9XQA1</accession>
<feature type="transmembrane region" description="Helical" evidence="1">
    <location>
        <begin position="45"/>
        <end position="64"/>
    </location>
</feature>
<evidence type="ECO:0000256" key="1">
    <source>
        <dbReference type="SAM" id="Phobius"/>
    </source>
</evidence>
<dbReference type="Pfam" id="PF02517">
    <property type="entry name" value="Rce1-like"/>
    <property type="match status" value="1"/>
</dbReference>
<evidence type="ECO:0000313" key="3">
    <source>
        <dbReference type="EMBL" id="MBF0636222.1"/>
    </source>
</evidence>
<keyword evidence="3" id="KW-0378">Hydrolase</keyword>
<keyword evidence="1" id="KW-0812">Transmembrane</keyword>
<protein>
    <submittedName>
        <fullName evidence="3">CPBP family intramembrane metalloprotease</fullName>
    </submittedName>
</protein>
<sequence length="67" mass="7312">MGVRAGVRSVVFVYSYFYGDWLTMLVTFLGGLVWGVVYYRVPNLAGVSLSHALFGLLALLGGLARKL</sequence>